<evidence type="ECO:0000313" key="3">
    <source>
        <dbReference type="Proteomes" id="UP000479000"/>
    </source>
</evidence>
<feature type="compositionally biased region" description="Polar residues" evidence="1">
    <location>
        <begin position="259"/>
        <end position="271"/>
    </location>
</feature>
<dbReference type="Proteomes" id="UP000479000">
    <property type="component" value="Unassembled WGS sequence"/>
</dbReference>
<sequence length="271" mass="31205">VILENAQNDPDYHLAIQILQTEGRVKLQSKDGEHRSEWRKTADQFEQFLTDSDRISLSDSSDSDGTDEDADYTCVHLFDNEFRIFRRLPQGMKSSSAIFSEVIANLLKTYPELKTFHQYSDDLCAGENDFWRLLGALQKLFQLAREIKTSHVSMTLSTLLGLLMWVIVAESRFEYEHTTATFQEQVLAEVHTTAQLANLISEIDLPLERPPLGQSWDHQEYQTHLFRRTPEQTLAAERSTHANRERERVATAKRARASVTKTGQVRNSFKE</sequence>
<proteinExistence type="predicted"/>
<name>A0A6H5H9I8_9HEMI</name>
<dbReference type="InterPro" id="IPR043502">
    <property type="entry name" value="DNA/RNA_pol_sf"/>
</dbReference>
<protein>
    <submittedName>
        <fullName evidence="2">Uncharacterized protein</fullName>
    </submittedName>
</protein>
<dbReference type="GO" id="GO:0071897">
    <property type="term" value="P:DNA biosynthetic process"/>
    <property type="evidence" value="ECO:0007669"/>
    <property type="project" value="UniProtKB-ARBA"/>
</dbReference>
<dbReference type="SUPFAM" id="SSF56672">
    <property type="entry name" value="DNA/RNA polymerases"/>
    <property type="match status" value="1"/>
</dbReference>
<dbReference type="AlphaFoldDB" id="A0A6H5H9I8"/>
<feature type="non-terminal residue" evidence="2">
    <location>
        <position position="1"/>
    </location>
</feature>
<reference evidence="2 3" key="1">
    <citation type="submission" date="2020-02" db="EMBL/GenBank/DDBJ databases">
        <authorList>
            <person name="Ferguson B K."/>
        </authorList>
    </citation>
    <scope>NUCLEOTIDE SEQUENCE [LARGE SCALE GENOMIC DNA]</scope>
</reference>
<feature type="region of interest" description="Disordered" evidence="1">
    <location>
        <begin position="233"/>
        <end position="271"/>
    </location>
</feature>
<dbReference type="Gene3D" id="3.30.70.270">
    <property type="match status" value="1"/>
</dbReference>
<gene>
    <name evidence="2" type="ORF">NTEN_LOCUS17790</name>
</gene>
<dbReference type="InterPro" id="IPR043128">
    <property type="entry name" value="Rev_trsase/Diguanyl_cyclase"/>
</dbReference>
<keyword evidence="3" id="KW-1185">Reference proteome</keyword>
<evidence type="ECO:0000313" key="2">
    <source>
        <dbReference type="EMBL" id="CAB0013170.1"/>
    </source>
</evidence>
<organism evidence="2 3">
    <name type="scientific">Nesidiocoris tenuis</name>
    <dbReference type="NCBI Taxonomy" id="355587"/>
    <lineage>
        <taxon>Eukaryota</taxon>
        <taxon>Metazoa</taxon>
        <taxon>Ecdysozoa</taxon>
        <taxon>Arthropoda</taxon>
        <taxon>Hexapoda</taxon>
        <taxon>Insecta</taxon>
        <taxon>Pterygota</taxon>
        <taxon>Neoptera</taxon>
        <taxon>Paraneoptera</taxon>
        <taxon>Hemiptera</taxon>
        <taxon>Heteroptera</taxon>
        <taxon>Panheteroptera</taxon>
        <taxon>Cimicomorpha</taxon>
        <taxon>Miridae</taxon>
        <taxon>Dicyphina</taxon>
        <taxon>Nesidiocoris</taxon>
    </lineage>
</organism>
<feature type="compositionally biased region" description="Basic and acidic residues" evidence="1">
    <location>
        <begin position="238"/>
        <end position="250"/>
    </location>
</feature>
<accession>A0A6H5H9I8</accession>
<dbReference type="EMBL" id="CADCXU010026152">
    <property type="protein sequence ID" value="CAB0013170.1"/>
    <property type="molecule type" value="Genomic_DNA"/>
</dbReference>
<evidence type="ECO:0000256" key="1">
    <source>
        <dbReference type="SAM" id="MobiDB-lite"/>
    </source>
</evidence>